<dbReference type="EMBL" id="JBHSWG010000003">
    <property type="protein sequence ID" value="MFC6761868.1"/>
    <property type="molecule type" value="Genomic_DNA"/>
</dbReference>
<dbReference type="Gene3D" id="3.30.450.40">
    <property type="match status" value="1"/>
</dbReference>
<evidence type="ECO:0000256" key="2">
    <source>
        <dbReference type="ARBA" id="ARBA00023125"/>
    </source>
</evidence>
<dbReference type="InterPro" id="IPR036390">
    <property type="entry name" value="WH_DNA-bd_sf"/>
</dbReference>
<dbReference type="SUPFAM" id="SSF46785">
    <property type="entry name" value="Winged helix' DNA-binding domain"/>
    <property type="match status" value="1"/>
</dbReference>
<dbReference type="Gene3D" id="1.10.10.10">
    <property type="entry name" value="Winged helix-like DNA-binding domain superfamily/Winged helix DNA-binding domain"/>
    <property type="match status" value="1"/>
</dbReference>
<feature type="domain" description="IclR-ED" evidence="5">
    <location>
        <begin position="64"/>
        <end position="247"/>
    </location>
</feature>
<evidence type="ECO:0000259" key="5">
    <source>
        <dbReference type="PROSITE" id="PS51078"/>
    </source>
</evidence>
<evidence type="ECO:0000313" key="7">
    <source>
        <dbReference type="Proteomes" id="UP001596353"/>
    </source>
</evidence>
<dbReference type="PANTHER" id="PTHR30136">
    <property type="entry name" value="HELIX-TURN-HELIX TRANSCRIPTIONAL REGULATOR, ICLR FAMILY"/>
    <property type="match status" value="1"/>
</dbReference>
<evidence type="ECO:0000313" key="6">
    <source>
        <dbReference type="EMBL" id="MFC6761868.1"/>
    </source>
</evidence>
<evidence type="ECO:0000259" key="4">
    <source>
        <dbReference type="PROSITE" id="PS51077"/>
    </source>
</evidence>
<comment type="caution">
    <text evidence="6">The sequence shown here is derived from an EMBL/GenBank/DDBJ whole genome shotgun (WGS) entry which is preliminary data.</text>
</comment>
<dbReference type="SMART" id="SM00346">
    <property type="entry name" value="HTH_ICLR"/>
    <property type="match status" value="1"/>
</dbReference>
<dbReference type="PROSITE" id="PS51077">
    <property type="entry name" value="HTH_ICLR"/>
    <property type="match status" value="1"/>
</dbReference>
<keyword evidence="7" id="KW-1185">Reference proteome</keyword>
<proteinExistence type="predicted"/>
<dbReference type="Proteomes" id="UP001596353">
    <property type="component" value="Unassembled WGS sequence"/>
</dbReference>
<dbReference type="InterPro" id="IPR014757">
    <property type="entry name" value="Tscrpt_reg_IclR_C"/>
</dbReference>
<sequence length="262" mass="27903">MKTIDKAMNLLDFFVPDTPEWGLSDLSRAAGMDKVTAMRILNSLATNGIVEQHPQTRKYRLGTAVLRLARIREASFPVVALLQPILEELSDRAGETAHASLAHGASLTTIAIAEPRIATRAFVDPSQPLPLHATASGLVYLAHVDAANFQDFVGRIDLHPYTANTLSTAAQLESQLSLIREKGHAIAVGSYQDDVIGIAAPIFDWHGNVTATLAAACVASRMTDKNLAQIVECVLAASVRATSAMGGDPSRISAARAREVAS</sequence>
<dbReference type="Pfam" id="PF09339">
    <property type="entry name" value="HTH_IclR"/>
    <property type="match status" value="1"/>
</dbReference>
<evidence type="ECO:0000256" key="1">
    <source>
        <dbReference type="ARBA" id="ARBA00023015"/>
    </source>
</evidence>
<dbReference type="SUPFAM" id="SSF55781">
    <property type="entry name" value="GAF domain-like"/>
    <property type="match status" value="1"/>
</dbReference>
<dbReference type="InterPro" id="IPR036388">
    <property type="entry name" value="WH-like_DNA-bd_sf"/>
</dbReference>
<reference evidence="7" key="1">
    <citation type="journal article" date="2019" name="Int. J. Syst. Evol. Microbiol.">
        <title>The Global Catalogue of Microorganisms (GCM) 10K type strain sequencing project: providing services to taxonomists for standard genome sequencing and annotation.</title>
        <authorList>
            <consortium name="The Broad Institute Genomics Platform"/>
            <consortium name="The Broad Institute Genome Sequencing Center for Infectious Disease"/>
            <person name="Wu L."/>
            <person name="Ma J."/>
        </authorList>
    </citation>
    <scope>NUCLEOTIDE SEQUENCE [LARGE SCALE GENOMIC DNA]</scope>
    <source>
        <strain evidence="7">CCUG 66188</strain>
    </source>
</reference>
<feature type="domain" description="HTH iclR-type" evidence="4">
    <location>
        <begin position="1"/>
        <end position="63"/>
    </location>
</feature>
<dbReference type="InterPro" id="IPR029016">
    <property type="entry name" value="GAF-like_dom_sf"/>
</dbReference>
<evidence type="ECO:0000256" key="3">
    <source>
        <dbReference type="ARBA" id="ARBA00023163"/>
    </source>
</evidence>
<dbReference type="InterPro" id="IPR050707">
    <property type="entry name" value="HTH_MetabolicPath_Reg"/>
</dbReference>
<keyword evidence="2" id="KW-0238">DNA-binding</keyword>
<keyword evidence="3" id="KW-0804">Transcription</keyword>
<dbReference type="InterPro" id="IPR005471">
    <property type="entry name" value="Tscrpt_reg_IclR_N"/>
</dbReference>
<organism evidence="6 7">
    <name type="scientific">Sulfitobacter porphyrae</name>
    <dbReference type="NCBI Taxonomy" id="1246864"/>
    <lineage>
        <taxon>Bacteria</taxon>
        <taxon>Pseudomonadati</taxon>
        <taxon>Pseudomonadota</taxon>
        <taxon>Alphaproteobacteria</taxon>
        <taxon>Rhodobacterales</taxon>
        <taxon>Roseobacteraceae</taxon>
        <taxon>Sulfitobacter</taxon>
    </lineage>
</organism>
<dbReference type="PANTHER" id="PTHR30136:SF24">
    <property type="entry name" value="HTH-TYPE TRANSCRIPTIONAL REPRESSOR ALLR"/>
    <property type="match status" value="1"/>
</dbReference>
<dbReference type="Pfam" id="PF01614">
    <property type="entry name" value="IclR_C"/>
    <property type="match status" value="1"/>
</dbReference>
<name>A0ABW2B8I0_9RHOB</name>
<gene>
    <name evidence="6" type="ORF">ACFQFQ_24060</name>
</gene>
<accession>A0ABW2B8I0</accession>
<keyword evidence="1" id="KW-0805">Transcription regulation</keyword>
<dbReference type="PROSITE" id="PS51078">
    <property type="entry name" value="ICLR_ED"/>
    <property type="match status" value="1"/>
</dbReference>
<protein>
    <submittedName>
        <fullName evidence="6">IclR family transcriptional regulator</fullName>
    </submittedName>
</protein>